<feature type="region of interest" description="Disordered" evidence="1">
    <location>
        <begin position="522"/>
        <end position="599"/>
    </location>
</feature>
<dbReference type="SUPFAM" id="SSF54928">
    <property type="entry name" value="RNA-binding domain, RBD"/>
    <property type="match status" value="1"/>
</dbReference>
<feature type="region of interest" description="Disordered" evidence="1">
    <location>
        <begin position="242"/>
        <end position="277"/>
    </location>
</feature>
<sequence>MLNFVTEVSEMDGNAVKQNNACTEIILAAVVDTVVKKISEKGNSAVVHPIETENEEMIPDVVSNDSVKSDKPVDDDLNAVVDQQVERIDFAACADSVNVTDKLIRSSTKETAVAVTESVLTEAVVSDPEGSTSAEPQNGHGPDSVTKQENKELRHQLECDLKPQCEHLTPHSLLPQNQVSEVNPSLGSQVKSDSVSCNFVSTNQKNELKNTIIANNVKLEQEIVRSKMVEEPSSRIDVPVYEESHSKDVEEADGKKVSVEENSSINRRPNLNKTNSNEDVGYLEKLYLDGSSGDDSMEEDMPESKQFDSKSNVGKLREKGESVEIMNVKEHDTVMVRDGLSSEGGIYSNNDIPSVSPVKKHKFLDQTSVGNNNRAKRRRWNSETVNGSNTQRSTVRPATAPMGEPISLKSNFSWSDSPTIDDALKERIVPPSQWPPTNSLKIDGFLRPFTLKAVQGLLGKTGNFTSFWMDEIKTHCYVSYTTVEEAVETRNAVYNLQWPPNVGRLLVAEFVEPEDVKMKLEPPPPVDFVNNDSTAPPVPVTLRPPAARERFPPPPALSMLSPAARERFPPPPPLSMLPPAATEQLPPPPPLSELPAPPREWLPLAPPKEWLPLPPPPREWLPLPPPPREWLPLAPPLSNLSPDVRERILSPPPLPKKVDKTIVTIDDVFRKTRATPRIYYLPLSDGQVAAKLAAMGRGVKQ</sequence>
<feature type="region of interest" description="Disordered" evidence="1">
    <location>
        <begin position="374"/>
        <end position="402"/>
    </location>
</feature>
<feature type="compositionally biased region" description="Basic and acidic residues" evidence="1">
    <location>
        <begin position="242"/>
        <end position="259"/>
    </location>
</feature>
<feature type="compositionally biased region" description="Polar residues" evidence="1">
    <location>
        <begin position="382"/>
        <end position="396"/>
    </location>
</feature>
<dbReference type="AlphaFoldDB" id="A0A9D4VLU7"/>
<dbReference type="Pfam" id="PF16294">
    <property type="entry name" value="RSB_motif"/>
    <property type="match status" value="1"/>
</dbReference>
<dbReference type="Gramene" id="Psat07G0228800-T1">
    <property type="protein sequence ID" value="KAI5385623.1"/>
    <property type="gene ID" value="KIW84_072288"/>
</dbReference>
<comment type="caution">
    <text evidence="2">The sequence shown here is derived from an EMBL/GenBank/DDBJ whole genome shotgun (WGS) entry which is preliminary data.</text>
</comment>
<dbReference type="InterPro" id="IPR034257">
    <property type="entry name" value="Acinus_RRM"/>
</dbReference>
<dbReference type="Proteomes" id="UP001058974">
    <property type="component" value="Chromosome 7"/>
</dbReference>
<dbReference type="PANTHER" id="PTHR47031:SF3">
    <property type="entry name" value="SAP DOMAIN-CONTAINING PROTEIN"/>
    <property type="match status" value="1"/>
</dbReference>
<feature type="region of interest" description="Disordered" evidence="1">
    <location>
        <begin position="290"/>
        <end position="316"/>
    </location>
</feature>
<protein>
    <submittedName>
        <fullName evidence="2">Uncharacterized protein</fullName>
    </submittedName>
</protein>
<feature type="compositionally biased region" description="Polar residues" evidence="1">
    <location>
        <begin position="260"/>
        <end position="277"/>
    </location>
</feature>
<keyword evidence="3" id="KW-1185">Reference proteome</keyword>
<name>A0A9D4VLU7_PEA</name>
<dbReference type="OrthoDB" id="1430304at2759"/>
<feature type="region of interest" description="Disordered" evidence="1">
    <location>
        <begin position="123"/>
        <end position="152"/>
    </location>
</feature>
<feature type="compositionally biased region" description="Pro residues" evidence="1">
    <location>
        <begin position="585"/>
        <end position="599"/>
    </location>
</feature>
<dbReference type="EMBL" id="JAMSHJ010000007">
    <property type="protein sequence ID" value="KAI5385623.1"/>
    <property type="molecule type" value="Genomic_DNA"/>
</dbReference>
<dbReference type="PANTHER" id="PTHR47031">
    <property type="entry name" value="SAP DNA-BINDING DOMAIN-CONTAINING PROTEIN"/>
    <property type="match status" value="1"/>
</dbReference>
<evidence type="ECO:0000256" key="1">
    <source>
        <dbReference type="SAM" id="MobiDB-lite"/>
    </source>
</evidence>
<dbReference type="InterPro" id="IPR032552">
    <property type="entry name" value="RSB_motif"/>
</dbReference>
<dbReference type="CDD" id="cd12432">
    <property type="entry name" value="RRM_ACINU"/>
    <property type="match status" value="1"/>
</dbReference>
<accession>A0A9D4VLU7</accession>
<reference evidence="2 3" key="1">
    <citation type="journal article" date="2022" name="Nat. Genet.">
        <title>Improved pea reference genome and pan-genome highlight genomic features and evolutionary characteristics.</title>
        <authorList>
            <person name="Yang T."/>
            <person name="Liu R."/>
            <person name="Luo Y."/>
            <person name="Hu S."/>
            <person name="Wang D."/>
            <person name="Wang C."/>
            <person name="Pandey M.K."/>
            <person name="Ge S."/>
            <person name="Xu Q."/>
            <person name="Li N."/>
            <person name="Li G."/>
            <person name="Huang Y."/>
            <person name="Saxena R.K."/>
            <person name="Ji Y."/>
            <person name="Li M."/>
            <person name="Yan X."/>
            <person name="He Y."/>
            <person name="Liu Y."/>
            <person name="Wang X."/>
            <person name="Xiang C."/>
            <person name="Varshney R.K."/>
            <person name="Ding H."/>
            <person name="Gao S."/>
            <person name="Zong X."/>
        </authorList>
    </citation>
    <scope>NUCLEOTIDE SEQUENCE [LARGE SCALE GENOMIC DNA]</scope>
    <source>
        <strain evidence="2 3">cv. Zhongwan 6</strain>
    </source>
</reference>
<dbReference type="GO" id="GO:0003676">
    <property type="term" value="F:nucleic acid binding"/>
    <property type="evidence" value="ECO:0007669"/>
    <property type="project" value="InterPro"/>
</dbReference>
<proteinExistence type="predicted"/>
<dbReference type="InterPro" id="IPR035979">
    <property type="entry name" value="RBD_domain_sf"/>
</dbReference>
<evidence type="ECO:0000313" key="2">
    <source>
        <dbReference type="EMBL" id="KAI5385623.1"/>
    </source>
</evidence>
<evidence type="ECO:0000313" key="3">
    <source>
        <dbReference type="Proteomes" id="UP001058974"/>
    </source>
</evidence>
<organism evidence="2 3">
    <name type="scientific">Pisum sativum</name>
    <name type="common">Garden pea</name>
    <name type="synonym">Lathyrus oleraceus</name>
    <dbReference type="NCBI Taxonomy" id="3888"/>
    <lineage>
        <taxon>Eukaryota</taxon>
        <taxon>Viridiplantae</taxon>
        <taxon>Streptophyta</taxon>
        <taxon>Embryophyta</taxon>
        <taxon>Tracheophyta</taxon>
        <taxon>Spermatophyta</taxon>
        <taxon>Magnoliopsida</taxon>
        <taxon>eudicotyledons</taxon>
        <taxon>Gunneridae</taxon>
        <taxon>Pentapetalae</taxon>
        <taxon>rosids</taxon>
        <taxon>fabids</taxon>
        <taxon>Fabales</taxon>
        <taxon>Fabaceae</taxon>
        <taxon>Papilionoideae</taxon>
        <taxon>50 kb inversion clade</taxon>
        <taxon>NPAAA clade</taxon>
        <taxon>Hologalegina</taxon>
        <taxon>IRL clade</taxon>
        <taxon>Fabeae</taxon>
        <taxon>Lathyrus</taxon>
    </lineage>
</organism>
<gene>
    <name evidence="2" type="ORF">KIW84_072288</name>
</gene>